<dbReference type="Pfam" id="PF00561">
    <property type="entry name" value="Abhydrolase_1"/>
    <property type="match status" value="1"/>
</dbReference>
<evidence type="ECO:0000313" key="3">
    <source>
        <dbReference type="EMBL" id="GGC63652.1"/>
    </source>
</evidence>
<name>A0A916U7X9_9SPHI</name>
<dbReference type="Gene3D" id="3.40.50.1820">
    <property type="entry name" value="alpha/beta hydrolase"/>
    <property type="match status" value="1"/>
</dbReference>
<evidence type="ECO:0000313" key="4">
    <source>
        <dbReference type="Proteomes" id="UP000651668"/>
    </source>
</evidence>
<feature type="domain" description="AB hydrolase-1" evidence="2">
    <location>
        <begin position="29"/>
        <end position="273"/>
    </location>
</feature>
<dbReference type="AlphaFoldDB" id="A0A916U7X9"/>
<dbReference type="InterPro" id="IPR000639">
    <property type="entry name" value="Epox_hydrolase-like"/>
</dbReference>
<dbReference type="Proteomes" id="UP000651668">
    <property type="component" value="Unassembled WGS sequence"/>
</dbReference>
<keyword evidence="4" id="KW-1185">Reference proteome</keyword>
<dbReference type="InterPro" id="IPR029058">
    <property type="entry name" value="AB_hydrolase_fold"/>
</dbReference>
<gene>
    <name evidence="3" type="ORF">GCM10011387_16620</name>
</gene>
<dbReference type="SUPFAM" id="SSF53474">
    <property type="entry name" value="alpha/beta-Hydrolases"/>
    <property type="match status" value="1"/>
</dbReference>
<keyword evidence="1 3" id="KW-0378">Hydrolase</keyword>
<dbReference type="GO" id="GO:0016787">
    <property type="term" value="F:hydrolase activity"/>
    <property type="evidence" value="ECO:0007669"/>
    <property type="project" value="UniProtKB-KW"/>
</dbReference>
<dbReference type="InterPro" id="IPR000073">
    <property type="entry name" value="AB_hydrolase_1"/>
</dbReference>
<sequence length="295" mass="34492">MKATDITANFYNVKGIRMHVIEAGPSDGKPIIFLHGFPDFWYGWKDQIGYFAALGYHVIVPDQRGYNLTVSPQGIKAYRCKHLMEDICSLVRTMDLKDVHLVGHDWGGIVSWMLGIYHHTLFKSIVILNAPHPGALRVKRPMLQIFKSWYIYFFQIPRLPEWLCSRNDFKFLRNSMAGTAVPGTFSVQDLERYKQAWKGRIRYMINWYRAMRLSKEFRENMKTPKLINNPLLLIWGEKDKFLDFQLAKASMAFCIDGRLISFPDATHWLQHEKSAEVNRAIMDFIEELPPEQAMR</sequence>
<evidence type="ECO:0000256" key="1">
    <source>
        <dbReference type="ARBA" id="ARBA00022801"/>
    </source>
</evidence>
<dbReference type="PRINTS" id="PR00111">
    <property type="entry name" value="ABHYDROLASE"/>
</dbReference>
<dbReference type="EMBL" id="BMIL01000005">
    <property type="protein sequence ID" value="GGC63652.1"/>
    <property type="molecule type" value="Genomic_DNA"/>
</dbReference>
<protein>
    <submittedName>
        <fullName evidence="3">Alpha/beta hydrolase</fullName>
    </submittedName>
</protein>
<reference evidence="3" key="2">
    <citation type="submission" date="2020-09" db="EMBL/GenBank/DDBJ databases">
        <authorList>
            <person name="Sun Q."/>
            <person name="Zhou Y."/>
        </authorList>
    </citation>
    <scope>NUCLEOTIDE SEQUENCE</scope>
    <source>
        <strain evidence="3">CGMCC 1.15343</strain>
    </source>
</reference>
<dbReference type="PRINTS" id="PR00412">
    <property type="entry name" value="EPOXHYDRLASE"/>
</dbReference>
<evidence type="ECO:0000259" key="2">
    <source>
        <dbReference type="Pfam" id="PF00561"/>
    </source>
</evidence>
<accession>A0A916U7X9</accession>
<comment type="caution">
    <text evidence="3">The sequence shown here is derived from an EMBL/GenBank/DDBJ whole genome shotgun (WGS) entry which is preliminary data.</text>
</comment>
<organism evidence="3 4">
    <name type="scientific">Pedobacter quisquiliarum</name>
    <dbReference type="NCBI Taxonomy" id="1834438"/>
    <lineage>
        <taxon>Bacteria</taxon>
        <taxon>Pseudomonadati</taxon>
        <taxon>Bacteroidota</taxon>
        <taxon>Sphingobacteriia</taxon>
        <taxon>Sphingobacteriales</taxon>
        <taxon>Sphingobacteriaceae</taxon>
        <taxon>Pedobacter</taxon>
    </lineage>
</organism>
<dbReference type="RefSeq" id="WP_188626416.1">
    <property type="nucleotide sequence ID" value="NZ_BMIL01000005.1"/>
</dbReference>
<proteinExistence type="predicted"/>
<dbReference type="PANTHER" id="PTHR43329">
    <property type="entry name" value="EPOXIDE HYDROLASE"/>
    <property type="match status" value="1"/>
</dbReference>
<reference evidence="3" key="1">
    <citation type="journal article" date="2014" name="Int. J. Syst. Evol. Microbiol.">
        <title>Complete genome sequence of Corynebacterium casei LMG S-19264T (=DSM 44701T), isolated from a smear-ripened cheese.</title>
        <authorList>
            <consortium name="US DOE Joint Genome Institute (JGI-PGF)"/>
            <person name="Walter F."/>
            <person name="Albersmeier A."/>
            <person name="Kalinowski J."/>
            <person name="Ruckert C."/>
        </authorList>
    </citation>
    <scope>NUCLEOTIDE SEQUENCE</scope>
    <source>
        <strain evidence="3">CGMCC 1.15343</strain>
    </source>
</reference>